<dbReference type="Gene3D" id="1.25.40.10">
    <property type="entry name" value="Tetratricopeptide repeat domain"/>
    <property type="match status" value="7"/>
</dbReference>
<dbReference type="PROSITE" id="PS51375">
    <property type="entry name" value="PPR"/>
    <property type="match status" value="12"/>
</dbReference>
<sequence>MVEEGCKPDLVSYNTLLNGLCKMGKTNAAIEWFRKMEEEICKPDTITYSTLIDCLCKDGLVSDAMNLFLEMTSKGLVPDVVTYNSLIQGVCQSGQWEEAMKLLNEMLSKNITPDIHTFGVIVDALCKKGMIVEAQDVVEIMNQKGIKPSKFIYSSLIYGYCLRKEVDEARKAFDMMVTRGCETNVYAYSILIDGYCKTKKTNEGLTLFQEMSSKGLIPDSVTYNTLVDGQCKNQQLDEAMELLTEMEKKKLDPSIVIYSILIGGQISEAINCRTEMEEKVVMDLYGESESFLLCEGSLDLGDLKSGVLLLQNHFMYNYPVNNGISGGILMLKQIRSHCGSGGDWRVQAFCFVEVSGFQSGVVLPDMIIEKLRLSAWGFIYLEALLNSRPEVVYVHLGEQKLHGSYFIRCKMMVNFQISKLMLFFWMVYAKADNLMRQWNLFSEMEKEKLDLDIVIYNILIGDLCKAGKYNDPWTYHQQSNIKGRERMLEMSFSANASTAALFVDLISKASSSNTHKAQKFHAGNDYDKDDGNDLNNALMITLHKQMGMFGILPNMHTLNILIDCFSRLNRMDYRLFVDGKLFKLGYEWDVVMLDTLIKGFCLNSKFVEALRCFYRMKKGGFEPNILTYCTILNALCKMGKTSAAIQWFWEIDMRICGPDIVAYSMENTCFARDLFYKMQEDGQLPDLQTYAALLDGLCKNQQLTEAMELLNEMEEKKLDIDIVIYNILTGGLYKAGKLESAKDLFCSLSSKRLQPKVRTYNLMIDGLFSGGRTTEAINCFIEMEEKVYLPNSFTYNIMIRGLTTNNQE</sequence>
<name>A0A978VWX3_ZIZJJ</name>
<feature type="repeat" description="PPR" evidence="3">
    <location>
        <begin position="79"/>
        <end position="113"/>
    </location>
</feature>
<comment type="similarity">
    <text evidence="1">Belongs to the PPR family. P subfamily.</text>
</comment>
<organism evidence="4 5">
    <name type="scientific">Ziziphus jujuba var. spinosa</name>
    <dbReference type="NCBI Taxonomy" id="714518"/>
    <lineage>
        <taxon>Eukaryota</taxon>
        <taxon>Viridiplantae</taxon>
        <taxon>Streptophyta</taxon>
        <taxon>Embryophyta</taxon>
        <taxon>Tracheophyta</taxon>
        <taxon>Spermatophyta</taxon>
        <taxon>Magnoliopsida</taxon>
        <taxon>eudicotyledons</taxon>
        <taxon>Gunneridae</taxon>
        <taxon>Pentapetalae</taxon>
        <taxon>rosids</taxon>
        <taxon>fabids</taxon>
        <taxon>Rosales</taxon>
        <taxon>Rhamnaceae</taxon>
        <taxon>Paliureae</taxon>
        <taxon>Ziziphus</taxon>
    </lineage>
</organism>
<dbReference type="NCBIfam" id="TIGR00756">
    <property type="entry name" value="PPR"/>
    <property type="match status" value="10"/>
</dbReference>
<dbReference type="Proteomes" id="UP000813462">
    <property type="component" value="Unassembled WGS sequence"/>
</dbReference>
<comment type="caution">
    <text evidence="4">The sequence shown here is derived from an EMBL/GenBank/DDBJ whole genome shotgun (WGS) entry which is preliminary data.</text>
</comment>
<feature type="repeat" description="PPR" evidence="3">
    <location>
        <begin position="184"/>
        <end position="218"/>
    </location>
</feature>
<accession>A0A978VWX3</accession>
<dbReference type="InterPro" id="IPR011990">
    <property type="entry name" value="TPR-like_helical_dom_sf"/>
</dbReference>
<evidence type="ECO:0008006" key="6">
    <source>
        <dbReference type="Google" id="ProtNLM"/>
    </source>
</evidence>
<feature type="repeat" description="PPR" evidence="3">
    <location>
        <begin position="686"/>
        <end position="720"/>
    </location>
</feature>
<evidence type="ECO:0000256" key="2">
    <source>
        <dbReference type="ARBA" id="ARBA00022737"/>
    </source>
</evidence>
<feature type="repeat" description="PPR" evidence="3">
    <location>
        <begin position="9"/>
        <end position="43"/>
    </location>
</feature>
<feature type="repeat" description="PPR" evidence="3">
    <location>
        <begin position="624"/>
        <end position="658"/>
    </location>
</feature>
<gene>
    <name evidence="4" type="ORF">FEM48_Zijuj02G0171600</name>
</gene>
<dbReference type="InterPro" id="IPR002885">
    <property type="entry name" value="PPR_rpt"/>
</dbReference>
<feature type="repeat" description="PPR" evidence="3">
    <location>
        <begin position="44"/>
        <end position="78"/>
    </location>
</feature>
<dbReference type="Pfam" id="PF01535">
    <property type="entry name" value="PPR"/>
    <property type="match status" value="1"/>
</dbReference>
<reference evidence="4" key="1">
    <citation type="journal article" date="2021" name="Front. Plant Sci.">
        <title>Chromosome-Scale Genome Assembly for Chinese Sour Jujube and Insights Into Its Genome Evolution and Domestication Signature.</title>
        <authorList>
            <person name="Shen L.-Y."/>
            <person name="Luo H."/>
            <person name="Wang X.-L."/>
            <person name="Wang X.-M."/>
            <person name="Qiu X.-J."/>
            <person name="Liu H."/>
            <person name="Zhou S.-S."/>
            <person name="Jia K.-H."/>
            <person name="Nie S."/>
            <person name="Bao Y.-T."/>
            <person name="Zhang R.-G."/>
            <person name="Yun Q.-Z."/>
            <person name="Chai Y.-H."/>
            <person name="Lu J.-Y."/>
            <person name="Li Y."/>
            <person name="Zhao S.-W."/>
            <person name="Mao J.-F."/>
            <person name="Jia S.-G."/>
            <person name="Mao Y.-M."/>
        </authorList>
    </citation>
    <scope>NUCLEOTIDE SEQUENCE</scope>
    <source>
        <strain evidence="4">AT0</strain>
        <tissue evidence="4">Leaf</tissue>
    </source>
</reference>
<evidence type="ECO:0000313" key="5">
    <source>
        <dbReference type="Proteomes" id="UP000813462"/>
    </source>
</evidence>
<dbReference type="Pfam" id="PF12854">
    <property type="entry name" value="PPR_1"/>
    <property type="match status" value="2"/>
</dbReference>
<evidence type="ECO:0000313" key="4">
    <source>
        <dbReference type="EMBL" id="KAH7543318.1"/>
    </source>
</evidence>
<dbReference type="EMBL" id="JAEACU010000002">
    <property type="protein sequence ID" value="KAH7543318.1"/>
    <property type="molecule type" value="Genomic_DNA"/>
</dbReference>
<dbReference type="PANTHER" id="PTHR47447:SF22">
    <property type="entry name" value="TETRATRICOPEPTIDE-LIKE HELICAL DOMAIN SUPERFAMILY"/>
    <property type="match status" value="1"/>
</dbReference>
<feature type="repeat" description="PPR" evidence="3">
    <location>
        <begin position="149"/>
        <end position="183"/>
    </location>
</feature>
<feature type="repeat" description="PPR" evidence="3">
    <location>
        <begin position="756"/>
        <end position="790"/>
    </location>
</feature>
<feature type="repeat" description="PPR" evidence="3">
    <location>
        <begin position="589"/>
        <end position="623"/>
    </location>
</feature>
<evidence type="ECO:0000256" key="3">
    <source>
        <dbReference type="PROSITE-ProRule" id="PRU00708"/>
    </source>
</evidence>
<dbReference type="PANTHER" id="PTHR47447">
    <property type="entry name" value="OS03G0856100 PROTEIN"/>
    <property type="match status" value="1"/>
</dbReference>
<dbReference type="SUPFAM" id="SSF81901">
    <property type="entry name" value="HCP-like"/>
    <property type="match status" value="1"/>
</dbReference>
<dbReference type="AlphaFoldDB" id="A0A978VWX3"/>
<proteinExistence type="inferred from homology"/>
<evidence type="ECO:0000256" key="1">
    <source>
        <dbReference type="ARBA" id="ARBA00007626"/>
    </source>
</evidence>
<feature type="repeat" description="PPR" evidence="3">
    <location>
        <begin position="721"/>
        <end position="755"/>
    </location>
</feature>
<dbReference type="Pfam" id="PF13041">
    <property type="entry name" value="PPR_2"/>
    <property type="match status" value="5"/>
</dbReference>
<protein>
    <recommendedName>
        <fullName evidence="6">Pentatricopeptide repeat-containing protein</fullName>
    </recommendedName>
</protein>
<feature type="repeat" description="PPR" evidence="3">
    <location>
        <begin position="114"/>
        <end position="148"/>
    </location>
</feature>
<feature type="repeat" description="PPR" evidence="3">
    <location>
        <begin position="219"/>
        <end position="253"/>
    </location>
</feature>
<keyword evidence="2" id="KW-0677">Repeat</keyword>